<evidence type="ECO:0000256" key="1">
    <source>
        <dbReference type="ARBA" id="ARBA00001974"/>
    </source>
</evidence>
<dbReference type="SUPFAM" id="SSF56176">
    <property type="entry name" value="FAD-binding/transporter-associated domain-like"/>
    <property type="match status" value="1"/>
</dbReference>
<name>A0AAD7XNC1_9STRA</name>
<dbReference type="Gene3D" id="3.30.465.10">
    <property type="match status" value="1"/>
</dbReference>
<evidence type="ECO:0000259" key="6">
    <source>
        <dbReference type="PROSITE" id="PS51387"/>
    </source>
</evidence>
<sequence length="462" mass="49803">MKRFYSAVGASDMAALRSICEVVDDPSYNVDWMRKWKGRSSVVVRPRTTEEVSAVLKYCNQRQLPIVPQGGNTGLVGGSVPVKDEIILSTRRMDSINGLRDGVVKVEAGVILENLDSYLKDQGFAAPLDLGAKGSCTIGGNAATNAGGLRFLRYGSLRGSIVGLEVATADGTVLDAGYSTGLRKDNTGYPIHELFIGSEGTLGVITKIALAVPASSAVVNAALFSCESFNQVRGVLATARRTCAEILSACEFFDSEARRCVLEYEPGTTDPLGDDAAFRVLVETSGSHATHDREKLEGLLTDLDVLDGVIAPDATKAAQLWRLREGISDAMTSRGYVHKYDLSLPLEHMYDLVTQTRDRVPPNTTVAGYGHLGDSNLHLNVVAAGDDENANYELAAVLEPWIFDRVLELNGSISAEHGLGQSKNSLLSRAKSPAMLALMRKLKHTMDPRHILNPYKVLPPSI</sequence>
<dbReference type="InterPro" id="IPR016166">
    <property type="entry name" value="FAD-bd_PCMH"/>
</dbReference>
<dbReference type="GO" id="GO:0071949">
    <property type="term" value="F:FAD binding"/>
    <property type="evidence" value="ECO:0007669"/>
    <property type="project" value="InterPro"/>
</dbReference>
<comment type="caution">
    <text evidence="7">The sequence shown here is derived from an EMBL/GenBank/DDBJ whole genome shotgun (WGS) entry which is preliminary data.</text>
</comment>
<dbReference type="SUPFAM" id="SSF55103">
    <property type="entry name" value="FAD-linked oxidases, C-terminal domain"/>
    <property type="match status" value="1"/>
</dbReference>
<gene>
    <name evidence="7" type="ORF">CTAYLR_003321</name>
</gene>
<dbReference type="InterPro" id="IPR036318">
    <property type="entry name" value="FAD-bd_PCMH-like_sf"/>
</dbReference>
<evidence type="ECO:0000256" key="4">
    <source>
        <dbReference type="ARBA" id="ARBA00022827"/>
    </source>
</evidence>
<dbReference type="PANTHER" id="PTHR43716">
    <property type="entry name" value="D-2-HYDROXYGLUTARATE DEHYDROGENASE, MITOCHONDRIAL"/>
    <property type="match status" value="1"/>
</dbReference>
<accession>A0AAD7XNC1</accession>
<dbReference type="PANTHER" id="PTHR43716:SF1">
    <property type="entry name" value="D-2-HYDROXYGLUTARATE DEHYDROGENASE, MITOCHONDRIAL"/>
    <property type="match status" value="1"/>
</dbReference>
<keyword evidence="8" id="KW-1185">Reference proteome</keyword>
<dbReference type="InterPro" id="IPR006094">
    <property type="entry name" value="Oxid_FAD_bind_N"/>
</dbReference>
<dbReference type="InterPro" id="IPR051264">
    <property type="entry name" value="FAD-oxidored/transferase_4"/>
</dbReference>
<dbReference type="FunFam" id="3.30.70.2190:FF:000001">
    <property type="entry name" value="D-2-hydroxyglutarate dehydrogenase mitochondrial"/>
    <property type="match status" value="1"/>
</dbReference>
<dbReference type="Gene3D" id="3.30.70.2740">
    <property type="match status" value="1"/>
</dbReference>
<dbReference type="FunFam" id="1.10.45.10:FF:000001">
    <property type="entry name" value="D-lactate dehydrogenase mitochondrial"/>
    <property type="match status" value="1"/>
</dbReference>
<dbReference type="InterPro" id="IPR016164">
    <property type="entry name" value="FAD-linked_Oxase-like_C"/>
</dbReference>
<comment type="similarity">
    <text evidence="2">Belongs to the FAD-binding oxidoreductase/transferase type 4 family.</text>
</comment>
<dbReference type="GO" id="GO:0016491">
    <property type="term" value="F:oxidoreductase activity"/>
    <property type="evidence" value="ECO:0007669"/>
    <property type="project" value="UniProtKB-KW"/>
</dbReference>
<evidence type="ECO:0000256" key="2">
    <source>
        <dbReference type="ARBA" id="ARBA00008000"/>
    </source>
</evidence>
<dbReference type="EMBL" id="JAQMWT010000315">
    <property type="protein sequence ID" value="KAJ8605462.1"/>
    <property type="molecule type" value="Genomic_DNA"/>
</dbReference>
<organism evidence="7 8">
    <name type="scientific">Chrysophaeum taylorii</name>
    <dbReference type="NCBI Taxonomy" id="2483200"/>
    <lineage>
        <taxon>Eukaryota</taxon>
        <taxon>Sar</taxon>
        <taxon>Stramenopiles</taxon>
        <taxon>Ochrophyta</taxon>
        <taxon>Pelagophyceae</taxon>
        <taxon>Pelagomonadales</taxon>
        <taxon>Pelagomonadaceae</taxon>
        <taxon>Chrysophaeum</taxon>
    </lineage>
</organism>
<dbReference type="Gene3D" id="1.10.45.10">
    <property type="entry name" value="Vanillyl-alcohol Oxidase, Chain A, domain 4"/>
    <property type="match status" value="1"/>
</dbReference>
<evidence type="ECO:0000313" key="8">
    <source>
        <dbReference type="Proteomes" id="UP001230188"/>
    </source>
</evidence>
<dbReference type="InterPro" id="IPR016169">
    <property type="entry name" value="FAD-bd_PCMH_sub2"/>
</dbReference>
<dbReference type="Pfam" id="PF01565">
    <property type="entry name" value="FAD_binding_4"/>
    <property type="match status" value="1"/>
</dbReference>
<reference evidence="7" key="1">
    <citation type="submission" date="2023-01" db="EMBL/GenBank/DDBJ databases">
        <title>Metagenome sequencing of chrysophaentin producing Chrysophaeum taylorii.</title>
        <authorList>
            <person name="Davison J."/>
            <person name="Bewley C."/>
        </authorList>
    </citation>
    <scope>NUCLEOTIDE SEQUENCE</scope>
    <source>
        <strain evidence="7">NIES-1699</strain>
    </source>
</reference>
<dbReference type="Gene3D" id="3.30.70.2190">
    <property type="match status" value="1"/>
</dbReference>
<keyword evidence="3" id="KW-0285">Flavoprotein</keyword>
<keyword evidence="5" id="KW-0560">Oxidoreductase</keyword>
<dbReference type="GO" id="GO:0005739">
    <property type="term" value="C:mitochondrion"/>
    <property type="evidence" value="ECO:0007669"/>
    <property type="project" value="TreeGrafter"/>
</dbReference>
<dbReference type="InterPro" id="IPR016167">
    <property type="entry name" value="FAD-bd_PCMH_sub1"/>
</dbReference>
<evidence type="ECO:0000256" key="5">
    <source>
        <dbReference type="ARBA" id="ARBA00023002"/>
    </source>
</evidence>
<dbReference type="InterPro" id="IPR016171">
    <property type="entry name" value="Vanillyl_alc_oxidase_C-sub2"/>
</dbReference>
<keyword evidence="4" id="KW-0274">FAD</keyword>
<comment type="cofactor">
    <cofactor evidence="1">
        <name>FAD</name>
        <dbReference type="ChEBI" id="CHEBI:57692"/>
    </cofactor>
</comment>
<dbReference type="Pfam" id="PF02913">
    <property type="entry name" value="FAD-oxidase_C"/>
    <property type="match status" value="1"/>
</dbReference>
<dbReference type="Proteomes" id="UP001230188">
    <property type="component" value="Unassembled WGS sequence"/>
</dbReference>
<dbReference type="PROSITE" id="PS51387">
    <property type="entry name" value="FAD_PCMH"/>
    <property type="match status" value="1"/>
</dbReference>
<evidence type="ECO:0000256" key="3">
    <source>
        <dbReference type="ARBA" id="ARBA00022630"/>
    </source>
</evidence>
<protein>
    <recommendedName>
        <fullName evidence="6">FAD-binding PCMH-type domain-containing protein</fullName>
    </recommendedName>
</protein>
<evidence type="ECO:0000313" key="7">
    <source>
        <dbReference type="EMBL" id="KAJ8605462.1"/>
    </source>
</evidence>
<dbReference type="InterPro" id="IPR004113">
    <property type="entry name" value="FAD-bd_oxidored_4_C"/>
</dbReference>
<dbReference type="FunFam" id="3.30.43.10:FF:000011">
    <property type="entry name" value="D-lactate dehydrogenase (Cytochrome)"/>
    <property type="match status" value="1"/>
</dbReference>
<dbReference type="AlphaFoldDB" id="A0AAD7XNC1"/>
<dbReference type="Gene3D" id="3.30.43.10">
    <property type="entry name" value="Uridine Diphospho-n-acetylenolpyruvylglucosamine Reductase, domain 2"/>
    <property type="match status" value="1"/>
</dbReference>
<proteinExistence type="inferred from homology"/>
<feature type="domain" description="FAD-binding PCMH-type" evidence="6">
    <location>
        <begin position="36"/>
        <end position="215"/>
    </location>
</feature>